<protein>
    <submittedName>
        <fullName evidence="6">Aspartate carbamoyltransferase regulatory subunit</fullName>
    </submittedName>
</protein>
<dbReference type="InterPro" id="IPR020542">
    <property type="entry name" value="Asp_carbamoyltrfase_reg_C"/>
</dbReference>
<evidence type="ECO:0000313" key="7">
    <source>
        <dbReference type="Proteomes" id="UP000644875"/>
    </source>
</evidence>
<dbReference type="SUPFAM" id="SSF57825">
    <property type="entry name" value="Aspartate carbamoyltransferase, Regulatory-chain, C-terminal domain"/>
    <property type="match status" value="1"/>
</dbReference>
<keyword evidence="1" id="KW-0479">Metal-binding</keyword>
<keyword evidence="3" id="KW-0665">Pyrimidine biosynthesis</keyword>
<evidence type="ECO:0000256" key="1">
    <source>
        <dbReference type="ARBA" id="ARBA00022723"/>
    </source>
</evidence>
<dbReference type="EMBL" id="JAENBP010000004">
    <property type="protein sequence ID" value="MBJ8349787.1"/>
    <property type="molecule type" value="Genomic_DNA"/>
</dbReference>
<proteinExistence type="predicted"/>
<keyword evidence="7" id="KW-1185">Reference proteome</keyword>
<dbReference type="GO" id="GO:0009347">
    <property type="term" value="C:aspartate carbamoyltransferase complex"/>
    <property type="evidence" value="ECO:0007669"/>
    <property type="project" value="InterPro"/>
</dbReference>
<organism evidence="6 7">
    <name type="scientific">Streptococcus zalophi</name>
    <dbReference type="NCBI Taxonomy" id="640031"/>
    <lineage>
        <taxon>Bacteria</taxon>
        <taxon>Bacillati</taxon>
        <taxon>Bacillota</taxon>
        <taxon>Bacilli</taxon>
        <taxon>Lactobacillales</taxon>
        <taxon>Streptococcaceae</taxon>
        <taxon>Streptococcus</taxon>
    </lineage>
</organism>
<dbReference type="NCBIfam" id="NF002063">
    <property type="entry name" value="PRK00893.1-3"/>
    <property type="match status" value="1"/>
</dbReference>
<dbReference type="InterPro" id="IPR036793">
    <property type="entry name" value="Asp_carbatrfase_reg_N_sf"/>
</dbReference>
<comment type="caution">
    <text evidence="6">The sequence shown here is derived from an EMBL/GenBank/DDBJ whole genome shotgun (WGS) entry which is preliminary data.</text>
</comment>
<dbReference type="GO" id="GO:0006221">
    <property type="term" value="P:pyrimidine nucleotide biosynthetic process"/>
    <property type="evidence" value="ECO:0007669"/>
    <property type="project" value="UniProtKB-KW"/>
</dbReference>
<feature type="domain" description="Aspartate carbamoyltransferase regulatory subunit N-terminal" evidence="4">
    <location>
        <begin position="1"/>
        <end position="89"/>
    </location>
</feature>
<evidence type="ECO:0000259" key="5">
    <source>
        <dbReference type="Pfam" id="PF02748"/>
    </source>
</evidence>
<dbReference type="GO" id="GO:0046872">
    <property type="term" value="F:metal ion binding"/>
    <property type="evidence" value="ECO:0007669"/>
    <property type="project" value="UniProtKB-KW"/>
</dbReference>
<keyword evidence="2" id="KW-0862">Zinc</keyword>
<name>A0A934UDG9_9STRE</name>
<dbReference type="RefSeq" id="WP_199567709.1">
    <property type="nucleotide sequence ID" value="NZ_JAENBP010000004.1"/>
</dbReference>
<evidence type="ECO:0000256" key="2">
    <source>
        <dbReference type="ARBA" id="ARBA00022833"/>
    </source>
</evidence>
<evidence type="ECO:0000259" key="4">
    <source>
        <dbReference type="Pfam" id="PF01948"/>
    </source>
</evidence>
<dbReference type="Gene3D" id="2.30.30.20">
    <property type="entry name" value="Aspartate carbamoyltransferase regulatory subunit, C-terminal domain"/>
    <property type="match status" value="1"/>
</dbReference>
<dbReference type="InterPro" id="IPR002801">
    <property type="entry name" value="Asp_carbamoylTrfase_reg"/>
</dbReference>
<evidence type="ECO:0000313" key="6">
    <source>
        <dbReference type="EMBL" id="MBJ8349787.1"/>
    </source>
</evidence>
<dbReference type="PANTHER" id="PTHR35805">
    <property type="entry name" value="ASPARTATE CARBAMOYLTRANSFERASE REGULATORY CHAIN"/>
    <property type="match status" value="1"/>
</dbReference>
<sequence>MNIDGIRTGIVLDHIKAGKSMEIYDLLKLDKLSCGVAVIQRVMSTKYGRKDIIKIDEDIPLDFDVLGYIDNNITVNRIKEGKLEEKVHLSLPESLTDVIKCKNPRCITSIEQEIVQQFKLVNKDQKVYRCVYCDAEQVTA</sequence>
<dbReference type="PANTHER" id="PTHR35805:SF1">
    <property type="entry name" value="ASPARTATE CARBAMOYLTRANSFERASE REGULATORY CHAIN"/>
    <property type="match status" value="1"/>
</dbReference>
<evidence type="ECO:0000256" key="3">
    <source>
        <dbReference type="ARBA" id="ARBA00022975"/>
    </source>
</evidence>
<dbReference type="InterPro" id="IPR020545">
    <property type="entry name" value="Asp_carbamoyltransf_reg_N"/>
</dbReference>
<gene>
    <name evidence="6" type="ORF">JHK64_03955</name>
</gene>
<feature type="domain" description="Aspartate carbamoyltransferase regulatory subunit C-terminal" evidence="5">
    <location>
        <begin position="96"/>
        <end position="136"/>
    </location>
</feature>
<reference evidence="6 7" key="1">
    <citation type="journal article" date="2021" name="Int. J. Syst. Evol. Microbiol.">
        <title>Streptococcus vicugnae sp. nov., isolated from faeces of alpacas (Vicugna pacos) and cattle (Bos taurus), Streptococcus zalophi sp. nov., and Streptococcus pacificus sp. nov., isolated from respiratory tract of California sea lions (Zalophus californianus).</title>
        <authorList>
            <person name="Volokhov D.V."/>
            <person name="Zagorodnyaya T.A."/>
            <person name="Shen Z."/>
            <person name="Blom J."/>
            <person name="Furtak V.A."/>
            <person name="Eisenberg T."/>
            <person name="Fan P."/>
            <person name="Jeong K.C."/>
            <person name="Gao Y."/>
            <person name="Zhang S."/>
            <person name="Amselle M."/>
        </authorList>
    </citation>
    <scope>NUCLEOTIDE SEQUENCE [LARGE SCALE GENOMIC DNA]</scope>
    <source>
        <strain evidence="7">CSL7508-lung</strain>
    </source>
</reference>
<dbReference type="Proteomes" id="UP000644875">
    <property type="component" value="Unassembled WGS sequence"/>
</dbReference>
<dbReference type="Pfam" id="PF02748">
    <property type="entry name" value="PyrI_C"/>
    <property type="match status" value="1"/>
</dbReference>
<dbReference type="GO" id="GO:0006207">
    <property type="term" value="P:'de novo' pyrimidine nucleobase biosynthetic process"/>
    <property type="evidence" value="ECO:0007669"/>
    <property type="project" value="InterPro"/>
</dbReference>
<dbReference type="AlphaFoldDB" id="A0A934UDG9"/>
<dbReference type="InterPro" id="IPR036792">
    <property type="entry name" value="Asp_carbatrfase_reg_C_sf"/>
</dbReference>
<dbReference type="Pfam" id="PF01948">
    <property type="entry name" value="PyrI"/>
    <property type="match status" value="1"/>
</dbReference>
<dbReference type="SUPFAM" id="SSF54893">
    <property type="entry name" value="Aspartate carbamoyltransferase, Regulatory-chain, N-terminal domain"/>
    <property type="match status" value="1"/>
</dbReference>
<accession>A0A934UDG9</accession>
<dbReference type="Gene3D" id="3.30.70.140">
    <property type="entry name" value="Aspartate carbamoyltransferase regulatory subunit, N-terminal domain"/>
    <property type="match status" value="1"/>
</dbReference>